<evidence type="ECO:0008006" key="3">
    <source>
        <dbReference type="Google" id="ProtNLM"/>
    </source>
</evidence>
<gene>
    <name evidence="1" type="ORF">UV58_C0005G0031</name>
</gene>
<organism evidence="1 2">
    <name type="scientific">Candidatus Wolfebacteria bacterium GW2011_GWC1_43_10</name>
    <dbReference type="NCBI Taxonomy" id="1619011"/>
    <lineage>
        <taxon>Bacteria</taxon>
        <taxon>Candidatus Wolfeibacteriota</taxon>
    </lineage>
</organism>
<name>A0A0G1CB56_9BACT</name>
<comment type="caution">
    <text evidence="1">The sequence shown here is derived from an EMBL/GenBank/DDBJ whole genome shotgun (WGS) entry which is preliminary data.</text>
</comment>
<evidence type="ECO:0000313" key="1">
    <source>
        <dbReference type="EMBL" id="KKS82777.1"/>
    </source>
</evidence>
<dbReference type="Proteomes" id="UP000034810">
    <property type="component" value="Unassembled WGS sequence"/>
</dbReference>
<dbReference type="Gene3D" id="2.40.30.10">
    <property type="entry name" value="Translation factors"/>
    <property type="match status" value="1"/>
</dbReference>
<dbReference type="InterPro" id="IPR009000">
    <property type="entry name" value="Transl_B-barrel_sf"/>
</dbReference>
<protein>
    <recommendedName>
        <fullName evidence="3">Translation elongation factor-like protein</fullName>
    </recommendedName>
</protein>
<dbReference type="EMBL" id="LCFA01000005">
    <property type="protein sequence ID" value="KKS82777.1"/>
    <property type="molecule type" value="Genomic_DNA"/>
</dbReference>
<proteinExistence type="predicted"/>
<reference evidence="1 2" key="1">
    <citation type="journal article" date="2015" name="Nature">
        <title>rRNA introns, odd ribosomes, and small enigmatic genomes across a large radiation of phyla.</title>
        <authorList>
            <person name="Brown C.T."/>
            <person name="Hug L.A."/>
            <person name="Thomas B.C."/>
            <person name="Sharon I."/>
            <person name="Castelle C.J."/>
            <person name="Singh A."/>
            <person name="Wilkins M.J."/>
            <person name="Williams K.H."/>
            <person name="Banfield J.F."/>
        </authorList>
    </citation>
    <scope>NUCLEOTIDE SEQUENCE [LARGE SCALE GENOMIC DNA]</scope>
</reference>
<sequence>MAQKPIAKVIHLYGKIGVAILECLASIEVGQMVHFKGHTTDFQQEIKSMQYEHEAITKAKKGQQVGVKVDQDVREGDEVYPIEE</sequence>
<evidence type="ECO:0000313" key="2">
    <source>
        <dbReference type="Proteomes" id="UP000034810"/>
    </source>
</evidence>
<accession>A0A0G1CB56</accession>
<dbReference type="AlphaFoldDB" id="A0A0G1CB56"/>
<dbReference type="SUPFAM" id="SSF50447">
    <property type="entry name" value="Translation proteins"/>
    <property type="match status" value="1"/>
</dbReference>